<accession>A0A2U1T5J2</accession>
<name>A0A2U1T5J2_9CORY</name>
<proteinExistence type="inferred from homology"/>
<dbReference type="GO" id="GO:0008324">
    <property type="term" value="F:monoatomic cation transmembrane transporter activity"/>
    <property type="evidence" value="ECO:0007669"/>
    <property type="project" value="InterPro"/>
</dbReference>
<keyword evidence="6" id="KW-0472">Membrane</keyword>
<dbReference type="AlphaFoldDB" id="A0A2U1T5J2"/>
<evidence type="ECO:0000256" key="6">
    <source>
        <dbReference type="ARBA" id="ARBA00023136"/>
    </source>
</evidence>
<organism evidence="8 9">
    <name type="scientific">Corynebacterium yudongzhengii</name>
    <dbReference type="NCBI Taxonomy" id="2080740"/>
    <lineage>
        <taxon>Bacteria</taxon>
        <taxon>Bacillati</taxon>
        <taxon>Actinomycetota</taxon>
        <taxon>Actinomycetes</taxon>
        <taxon>Mycobacteriales</taxon>
        <taxon>Corynebacteriaceae</taxon>
        <taxon>Corynebacterium</taxon>
    </lineage>
</organism>
<dbReference type="PANTHER" id="PTHR34584">
    <property type="entry name" value="NA(+)/H(+) ANTIPORTER SUBUNIT E1"/>
    <property type="match status" value="1"/>
</dbReference>
<protein>
    <submittedName>
        <fullName evidence="8">Cation:proton antiporter</fullName>
    </submittedName>
</protein>
<dbReference type="PANTHER" id="PTHR34584:SF1">
    <property type="entry name" value="NA(+)_H(+) ANTIPORTER SUBUNIT E1"/>
    <property type="match status" value="1"/>
</dbReference>
<keyword evidence="9" id="KW-1185">Reference proteome</keyword>
<dbReference type="Pfam" id="PF01899">
    <property type="entry name" value="MNHE"/>
    <property type="match status" value="1"/>
</dbReference>
<dbReference type="Proteomes" id="UP000244989">
    <property type="component" value="Unassembled WGS sequence"/>
</dbReference>
<dbReference type="KEGG" id="cyz:C3B44_00885"/>
<evidence type="ECO:0000256" key="4">
    <source>
        <dbReference type="ARBA" id="ARBA00022692"/>
    </source>
</evidence>
<evidence type="ECO:0000256" key="2">
    <source>
        <dbReference type="ARBA" id="ARBA00006228"/>
    </source>
</evidence>
<keyword evidence="4" id="KW-0812">Transmembrane</keyword>
<reference evidence="9" key="1">
    <citation type="submission" date="2018-04" db="EMBL/GenBank/DDBJ databases">
        <authorList>
            <person name="Liu S."/>
            <person name="Wang Z."/>
            <person name="Li J."/>
        </authorList>
    </citation>
    <scope>NUCLEOTIDE SEQUENCE [LARGE SCALE GENOMIC DNA]</scope>
    <source>
        <strain evidence="9">2189</strain>
    </source>
</reference>
<dbReference type="NCBIfam" id="NF009297">
    <property type="entry name" value="PRK12654.1"/>
    <property type="match status" value="1"/>
</dbReference>
<comment type="caution">
    <text evidence="8">The sequence shown here is derived from an EMBL/GenBank/DDBJ whole genome shotgun (WGS) entry which is preliminary data.</text>
</comment>
<evidence type="ECO:0000256" key="1">
    <source>
        <dbReference type="ARBA" id="ARBA00004651"/>
    </source>
</evidence>
<evidence type="ECO:0000256" key="3">
    <source>
        <dbReference type="ARBA" id="ARBA00022475"/>
    </source>
</evidence>
<gene>
    <name evidence="8" type="ORF">DF222_08645</name>
</gene>
<dbReference type="RefSeq" id="WP_108430697.1">
    <property type="nucleotide sequence ID" value="NZ_CP026947.1"/>
</dbReference>
<evidence type="ECO:0000313" key="8">
    <source>
        <dbReference type="EMBL" id="PWC01235.1"/>
    </source>
</evidence>
<evidence type="ECO:0000313" key="9">
    <source>
        <dbReference type="Proteomes" id="UP000244989"/>
    </source>
</evidence>
<comment type="subcellular location">
    <subcellularLocation>
        <location evidence="1">Cell membrane</location>
        <topology evidence="1">Multi-pass membrane protein</topology>
    </subcellularLocation>
</comment>
<comment type="similarity">
    <text evidence="2">Belongs to the CPA3 antiporters (TC 2.A.63) subunit E family.</text>
</comment>
<dbReference type="InterPro" id="IPR002758">
    <property type="entry name" value="Cation_antiport_E"/>
</dbReference>
<dbReference type="EMBL" id="QEEZ01000016">
    <property type="protein sequence ID" value="PWC01235.1"/>
    <property type="molecule type" value="Genomic_DNA"/>
</dbReference>
<dbReference type="GO" id="GO:0005886">
    <property type="term" value="C:plasma membrane"/>
    <property type="evidence" value="ECO:0007669"/>
    <property type="project" value="UniProtKB-SubCell"/>
</dbReference>
<evidence type="ECO:0000256" key="7">
    <source>
        <dbReference type="SAM" id="MobiDB-lite"/>
    </source>
</evidence>
<keyword evidence="3" id="KW-1003">Cell membrane</keyword>
<evidence type="ECO:0000256" key="5">
    <source>
        <dbReference type="ARBA" id="ARBA00022989"/>
    </source>
</evidence>
<feature type="region of interest" description="Disordered" evidence="7">
    <location>
        <begin position="114"/>
        <end position="144"/>
    </location>
</feature>
<dbReference type="OrthoDB" id="4410626at2"/>
<sequence>MHVVTYIPWLIKEIIVAGFQVAFRAFSPGIGFSPLVVRYPLRVTSDWEIFWFSTSITATPSTLSLGLREPDQPGGPRILLVQDAFGDDPAAITRSLADMEERLCPRVADIDHGVPGQGSARELAPEFFDYTSPAPGADKKGKAR</sequence>
<keyword evidence="5" id="KW-1133">Transmembrane helix</keyword>